<dbReference type="Gene3D" id="3.40.50.1820">
    <property type="entry name" value="alpha/beta hydrolase"/>
    <property type="match status" value="1"/>
</dbReference>
<dbReference type="Proteomes" id="UP000664303">
    <property type="component" value="Unassembled WGS sequence"/>
</dbReference>
<protein>
    <submittedName>
        <fullName evidence="4">S9 family peptidase</fullName>
    </submittedName>
</protein>
<dbReference type="Gene3D" id="2.140.10.30">
    <property type="entry name" value="Dipeptidylpeptidase IV, N-terminal domain"/>
    <property type="match status" value="1"/>
</dbReference>
<feature type="domain" description="Peptidase S9 prolyl oligopeptidase catalytic" evidence="2">
    <location>
        <begin position="537"/>
        <end position="728"/>
    </location>
</feature>
<feature type="signal peptide" evidence="1">
    <location>
        <begin position="1"/>
        <end position="29"/>
    </location>
</feature>
<evidence type="ECO:0000259" key="3">
    <source>
        <dbReference type="Pfam" id="PF00930"/>
    </source>
</evidence>
<keyword evidence="1" id="KW-0732">Signal</keyword>
<evidence type="ECO:0000259" key="2">
    <source>
        <dbReference type="Pfam" id="PF00326"/>
    </source>
</evidence>
<dbReference type="SUPFAM" id="SSF82171">
    <property type="entry name" value="DPP6 N-terminal domain-like"/>
    <property type="match status" value="1"/>
</dbReference>
<dbReference type="InterPro" id="IPR050278">
    <property type="entry name" value="Serine_Prot_S9B/DPPIV"/>
</dbReference>
<feature type="chain" id="PRO_5036955248" evidence="1">
    <location>
        <begin position="30"/>
        <end position="729"/>
    </location>
</feature>
<dbReference type="GO" id="GO:0008239">
    <property type="term" value="F:dipeptidyl-peptidase activity"/>
    <property type="evidence" value="ECO:0007669"/>
    <property type="project" value="TreeGrafter"/>
</dbReference>
<organism evidence="4 5">
    <name type="scientific">Parahaliea mediterranea</name>
    <dbReference type="NCBI Taxonomy" id="651086"/>
    <lineage>
        <taxon>Bacteria</taxon>
        <taxon>Pseudomonadati</taxon>
        <taxon>Pseudomonadota</taxon>
        <taxon>Gammaproteobacteria</taxon>
        <taxon>Cellvibrionales</taxon>
        <taxon>Halieaceae</taxon>
        <taxon>Parahaliea</taxon>
    </lineage>
</organism>
<reference evidence="4" key="1">
    <citation type="submission" date="2021-02" db="EMBL/GenBank/DDBJ databases">
        <title>PHA producing bacteria isolated from coastal sediment in Guangdong, Shenzhen.</title>
        <authorList>
            <person name="Zheng W."/>
            <person name="Yu S."/>
            <person name="Huang Y."/>
        </authorList>
    </citation>
    <scope>NUCLEOTIDE SEQUENCE</scope>
    <source>
        <strain evidence="4">TN14-10</strain>
    </source>
</reference>
<evidence type="ECO:0000313" key="4">
    <source>
        <dbReference type="EMBL" id="MBN7795582.1"/>
    </source>
</evidence>
<accession>A0A939DDK5</accession>
<dbReference type="PANTHER" id="PTHR11731">
    <property type="entry name" value="PROTEASE FAMILY S9B,C DIPEPTIDYL-PEPTIDASE IV-RELATED"/>
    <property type="match status" value="1"/>
</dbReference>
<comment type="caution">
    <text evidence="4">The sequence shown here is derived from an EMBL/GenBank/DDBJ whole genome shotgun (WGS) entry which is preliminary data.</text>
</comment>
<dbReference type="RefSeq" id="WP_206559026.1">
    <property type="nucleotide sequence ID" value="NZ_JAFKCZ010000002.1"/>
</dbReference>
<name>A0A939DDK5_9GAMM</name>
<dbReference type="InterPro" id="IPR029058">
    <property type="entry name" value="AB_hydrolase_fold"/>
</dbReference>
<dbReference type="EMBL" id="JAFKCZ010000002">
    <property type="protein sequence ID" value="MBN7795582.1"/>
    <property type="molecule type" value="Genomic_DNA"/>
</dbReference>
<sequence length="729" mass="81354">MRDKHLKPSRGPLLAAAALALLAPALAPAAERPLTLDTIFDSDAFANPLPKSLHWRRDGAAMTYIDTESGALLSRPANGDQATLLLAPDKLLDGDRVLTATDASWSPDLAFALIETNARVTWDGVREGTYYIYTRDSGTLRALADGNTVRYAELSPDGRRVAYVWDNNLYVAQVDGVSTVAVTSDGGEHIFNGIFDYGSSEFGQRKAWHWSPDGTQIAFWQLDASDVPTFPLIDELGDYSEVRRFHYPNTGERHANNRVGVYDIEQRSTRWLDTGHDTDDYLPRVDWGRGGRFLFVQHLTRDHKQLRLLRFDLVNGGREVPITDSDPAWIDITDDFTALAGTRGDFLWTSERSGYRHIYRYSGGRLSPLTGGDWSVDAIVGVAASERAVYFYAKKDSLIDQHVYRVPLGGGEVTRVTEQPGWHEWQLSPDGGHAVATHSTANRPRVVRVRNLADGASETLADNRIAGMRDYILPQTEFIQFETGDGVTLNGYFIKPVDFDPAKKYPVIGYAYGNAGSQIVVNRWGTQRGPNQDLWHRYMAQQGYVIFAMDNRTTTGRGKAAKNLTYGHYGKYAVLDELQGVEYLKTLPWVDKERIGFWGWSGGGYLAAALMTKGAPHFKAAVSVAPVIDLTRYQAVGVERWMGTPEENPEGYAAVNLMNVADRLQGKLLLMHGTGDENVKFAFTLQFADALIKANKQFDMVVYPNSRHTITDARRHVFSTMTRYFNDNL</sequence>
<evidence type="ECO:0000256" key="1">
    <source>
        <dbReference type="SAM" id="SignalP"/>
    </source>
</evidence>
<dbReference type="AlphaFoldDB" id="A0A939DDK5"/>
<dbReference type="Pfam" id="PF00326">
    <property type="entry name" value="Peptidase_S9"/>
    <property type="match status" value="1"/>
</dbReference>
<keyword evidence="5" id="KW-1185">Reference proteome</keyword>
<proteinExistence type="predicted"/>
<gene>
    <name evidence="4" type="ORF">JYP50_03200</name>
</gene>
<dbReference type="InterPro" id="IPR001375">
    <property type="entry name" value="Peptidase_S9_cat"/>
</dbReference>
<dbReference type="SUPFAM" id="SSF53474">
    <property type="entry name" value="alpha/beta-Hydrolases"/>
    <property type="match status" value="1"/>
</dbReference>
<dbReference type="InterPro" id="IPR002469">
    <property type="entry name" value="Peptidase_S9B_N"/>
</dbReference>
<dbReference type="Pfam" id="PF00930">
    <property type="entry name" value="DPPIV_N"/>
    <property type="match status" value="1"/>
</dbReference>
<evidence type="ECO:0000313" key="5">
    <source>
        <dbReference type="Proteomes" id="UP000664303"/>
    </source>
</evidence>
<dbReference type="PANTHER" id="PTHR11731:SF193">
    <property type="entry name" value="DIPEPTIDYL PEPTIDASE 9"/>
    <property type="match status" value="1"/>
</dbReference>
<dbReference type="GO" id="GO:0008236">
    <property type="term" value="F:serine-type peptidase activity"/>
    <property type="evidence" value="ECO:0007669"/>
    <property type="project" value="InterPro"/>
</dbReference>
<feature type="domain" description="Dipeptidylpeptidase IV N-terminal" evidence="3">
    <location>
        <begin position="106"/>
        <end position="444"/>
    </location>
</feature>
<dbReference type="GO" id="GO:0006508">
    <property type="term" value="P:proteolysis"/>
    <property type="evidence" value="ECO:0007669"/>
    <property type="project" value="InterPro"/>
</dbReference>